<protein>
    <recommendedName>
        <fullName evidence="2">Endonuclease GajA/Old nuclease/RecF-like AAA domain-containing protein</fullName>
    </recommendedName>
</protein>
<feature type="coiled-coil region" evidence="1">
    <location>
        <begin position="468"/>
        <end position="647"/>
    </location>
</feature>
<dbReference type="Gene3D" id="3.40.50.300">
    <property type="entry name" value="P-loop containing nucleotide triphosphate hydrolases"/>
    <property type="match status" value="2"/>
</dbReference>
<accession>M1UYH1</accession>
<dbReference type="InterPro" id="IPR041685">
    <property type="entry name" value="AAA_GajA/Old/RecF-like"/>
</dbReference>
<dbReference type="STRING" id="1121353.H924_05495"/>
<keyword evidence="4" id="KW-1185">Reference proteome</keyword>
<dbReference type="eggNOG" id="COG0419">
    <property type="taxonomic scope" value="Bacteria"/>
</dbReference>
<dbReference type="OrthoDB" id="3177877at2"/>
<feature type="coiled-coil region" evidence="1">
    <location>
        <begin position="691"/>
        <end position="725"/>
    </location>
</feature>
<gene>
    <name evidence="3" type="ORF">H924_05495</name>
</gene>
<proteinExistence type="predicted"/>
<dbReference type="PANTHER" id="PTHR41259:SF1">
    <property type="entry name" value="DOUBLE-STRAND BREAK REPAIR RAD50 ATPASE, PUTATIVE-RELATED"/>
    <property type="match status" value="1"/>
</dbReference>
<dbReference type="Proteomes" id="UP000011760">
    <property type="component" value="Chromosome"/>
</dbReference>
<dbReference type="RefSeq" id="WP_015650976.1">
    <property type="nucleotide sequence ID" value="NC_020506.1"/>
</dbReference>
<evidence type="ECO:0000313" key="4">
    <source>
        <dbReference type="Proteomes" id="UP000011760"/>
    </source>
</evidence>
<dbReference type="Pfam" id="PF13175">
    <property type="entry name" value="AAA_15"/>
    <property type="match status" value="1"/>
</dbReference>
<dbReference type="PANTHER" id="PTHR41259">
    <property type="entry name" value="DOUBLE-STRAND BREAK REPAIR RAD50 ATPASE, PUTATIVE-RELATED"/>
    <property type="match status" value="1"/>
</dbReference>
<feature type="coiled-coil region" evidence="1">
    <location>
        <begin position="202"/>
        <end position="336"/>
    </location>
</feature>
<dbReference type="AlphaFoldDB" id="M1UYH1"/>
<dbReference type="PATRIC" id="fig|1121353.3.peg.1124"/>
<dbReference type="HOGENOM" id="CLU_015046_1_0_11"/>
<name>M1UYH1_9CORY</name>
<evidence type="ECO:0000256" key="1">
    <source>
        <dbReference type="SAM" id="Coils"/>
    </source>
</evidence>
<keyword evidence="1" id="KW-0175">Coiled coil</keyword>
<feature type="domain" description="Endonuclease GajA/Old nuclease/RecF-like AAA" evidence="2">
    <location>
        <begin position="1"/>
        <end position="316"/>
    </location>
</feature>
<dbReference type="SUPFAM" id="SSF52540">
    <property type="entry name" value="P-loop containing nucleoside triphosphate hydrolases"/>
    <property type="match status" value="1"/>
</dbReference>
<organism evidence="3 4">
    <name type="scientific">Corynebacterium callunae DSM 20147</name>
    <dbReference type="NCBI Taxonomy" id="1121353"/>
    <lineage>
        <taxon>Bacteria</taxon>
        <taxon>Bacillati</taxon>
        <taxon>Actinomycetota</taxon>
        <taxon>Actinomycetes</taxon>
        <taxon>Mycobacteriales</taxon>
        <taxon>Corynebacteriaceae</taxon>
        <taxon>Corynebacterium</taxon>
    </lineage>
</organism>
<dbReference type="InterPro" id="IPR027417">
    <property type="entry name" value="P-loop_NTPase"/>
</dbReference>
<dbReference type="KEGG" id="ccn:H924_05495"/>
<evidence type="ECO:0000313" key="3">
    <source>
        <dbReference type="EMBL" id="AGG66543.1"/>
    </source>
</evidence>
<reference evidence="3 4" key="1">
    <citation type="submission" date="2013-02" db="EMBL/GenBank/DDBJ databases">
        <title>The complete genome sequence of Corynebacterium callunae DSM 20147.</title>
        <authorList>
            <person name="Ruckert C."/>
            <person name="Albersmeier A."/>
            <person name="Kalinowski J."/>
        </authorList>
    </citation>
    <scope>NUCLEOTIDE SEQUENCE [LARGE SCALE GENOMIC DNA]</scope>
    <source>
        <strain evidence="3 4">DSM 20147</strain>
    </source>
</reference>
<evidence type="ECO:0000259" key="2">
    <source>
        <dbReference type="Pfam" id="PF13175"/>
    </source>
</evidence>
<sequence>MRIHALTIENFRAIEHLKLHDIPDTGVVVIHGDNEKGKSSILEAIQIVLKEKHKAKNKFTKPIQPVDRDVPVKITLDFSVGPYRLVIAKTFLKTPSSELEIISPQRANYRGEEADSQLDQILDAHLDKTLLNTLLMKQDEVNEGINAVGIPSLTSALNTQNGGAADAQEDTALMQAVEDEYLRYFTKKGQQSTRFKAFVNEVAQLKEEVAIAQGAVSTLAEQVARVERLEADRTAAKLKLPAATEEKAERLAELQAAQKVQAQAEEIAARLLQATTNVEQAKKAQADRTNLQEKRARATAELEKLSPQLADAEAAAEKEASALAELQETLGQVREAETAAIAAVRAARKKVTAKAQGERRDELKALLEKVDELDAQLLHLRTTAHGTKTFSSADIDALQKATSEVAAYTTLAKSRSGSISLQATNPLEISVDQKTIAVDANGQELELDKETSIVVGDLTLIINPGAAIAERHAELESAEATLAELLDRLEVENIEQLRQLFNEQEKRAAEIESLNNQRLALVGSLDISSVRAELEALSNDEELEDLEISLEQAKADLEAAETLREEAGENLKVANAALDGVRSQPADKALVILKTKIEALENNVAAVTKELELATQAQSDEDIAEKLEQAAQSLKTVTEEQEEINRRLALNDPETAQLLFAGAEANVASYNETISNATTELVRLEGHISVAAGANERFDKATAALEAAEHRLDSEQRRALAAQRLHDVMVNHREQSRRRYAAPFAEKLSRLAARVFGEETEFNLNEDLSIGSRSIGTRTVDLGNLSGGAQEQLAILTRFAIADLVAEAGDNTAVPVFIDDALGSTDPGRLTKISTLFGDVARENQVFVLTCVPERYNYVAPKTMLSIDSLKAL</sequence>
<dbReference type="EMBL" id="CP004354">
    <property type="protein sequence ID" value="AGG66543.1"/>
    <property type="molecule type" value="Genomic_DNA"/>
</dbReference>